<dbReference type="PROSITE" id="PS51257">
    <property type="entry name" value="PROKAR_LIPOPROTEIN"/>
    <property type="match status" value="1"/>
</dbReference>
<dbReference type="AlphaFoldDB" id="A0A4P6YFT8"/>
<dbReference type="Pfam" id="PF05960">
    <property type="entry name" value="DUF885"/>
    <property type="match status" value="1"/>
</dbReference>
<dbReference type="EMBL" id="CP037933">
    <property type="protein sequence ID" value="QBN19390.1"/>
    <property type="molecule type" value="Genomic_DNA"/>
</dbReference>
<dbReference type="PANTHER" id="PTHR33361">
    <property type="entry name" value="GLR0591 PROTEIN"/>
    <property type="match status" value="1"/>
</dbReference>
<sequence length="583" mass="66112">MKKIILLFFVSTFAFISCNKSDKNSASGDADFVKLSEEFIYGYLAWRPQTGVYLGYHQYDGKITDYSKASIAAEVARLKEYEKKLAAIDSTTLSTKTFYDWKMLGFNIKRELLNFENLAVYTKNPMTYAGAIDVNIYIKRNFAPLEQQIKSIIAIENEAPKLYEDAKANLQDSLALPHIQLAIEIAKGSASFLGYDLLVALKDVKNDSLMKVFNSANKKAIDAINDYVSFLEKEKLPKANNDYAIGKENYQKMLLYNEGITMSADDILAIGIKELQKEQASFDAAAKIINPNKKPIDVYNDMQKEHPTAASLIPDSKKNLEAIRQFLIDKKIVTMPSEVRVKLEETPAFARATSTASMDTPGPFETKATEAYYYITPVDSKWTPKQAEDWLSQFNYYSTDVVSVHEAYPGHYTQFLHLNASDASKIQKIFGSYAFIEGWAHYTEKMILDAGFGNSGDPIKAAKYRMAQSGEALLRLCRLCVSVKTHCYGMNVDDATKFFMNNWYQGEKSSSQEALRGTYDPGYLFYTLGKLQILKLQEDYKKQEGNKYSLQKFNDAMLDNGMPPIQIMREILLKDKTIWNDIL</sequence>
<dbReference type="KEGG" id="fnk:E1750_11475"/>
<dbReference type="Proteomes" id="UP000291124">
    <property type="component" value="Chromosome"/>
</dbReference>
<dbReference type="OrthoDB" id="9760040at2"/>
<protein>
    <submittedName>
        <fullName evidence="1">DUF885 domain-containing protein</fullName>
    </submittedName>
</protein>
<organism evidence="1 2">
    <name type="scientific">Flavobacterium nackdongense</name>
    <dbReference type="NCBI Taxonomy" id="2547394"/>
    <lineage>
        <taxon>Bacteria</taxon>
        <taxon>Pseudomonadati</taxon>
        <taxon>Bacteroidota</taxon>
        <taxon>Flavobacteriia</taxon>
        <taxon>Flavobacteriales</taxon>
        <taxon>Flavobacteriaceae</taxon>
        <taxon>Flavobacterium</taxon>
    </lineage>
</organism>
<gene>
    <name evidence="1" type="ORF">E1750_11475</name>
</gene>
<name>A0A4P6YFT8_9FLAO</name>
<dbReference type="InterPro" id="IPR010281">
    <property type="entry name" value="DUF885"/>
</dbReference>
<dbReference type="RefSeq" id="WP_133276908.1">
    <property type="nucleotide sequence ID" value="NZ_CP037933.1"/>
</dbReference>
<keyword evidence="2" id="KW-1185">Reference proteome</keyword>
<evidence type="ECO:0000313" key="1">
    <source>
        <dbReference type="EMBL" id="QBN19390.1"/>
    </source>
</evidence>
<accession>A0A4P6YFT8</accession>
<dbReference type="PANTHER" id="PTHR33361:SF15">
    <property type="entry name" value="DUF885 FAMILY LIPOPROTEIN"/>
    <property type="match status" value="1"/>
</dbReference>
<reference evidence="2" key="1">
    <citation type="submission" date="2019-03" db="EMBL/GenBank/DDBJ databases">
        <title>Flavobacterium sp.</title>
        <authorList>
            <person name="Kim H."/>
        </authorList>
    </citation>
    <scope>NUCLEOTIDE SEQUENCE [LARGE SCALE GENOMIC DNA]</scope>
    <source>
        <strain evidence="2">GS13</strain>
    </source>
</reference>
<proteinExistence type="predicted"/>
<evidence type="ECO:0000313" key="2">
    <source>
        <dbReference type="Proteomes" id="UP000291124"/>
    </source>
</evidence>